<organism evidence="1 2">
    <name type="scientific">Puccinia graminis f. sp. tritici</name>
    <dbReference type="NCBI Taxonomy" id="56615"/>
    <lineage>
        <taxon>Eukaryota</taxon>
        <taxon>Fungi</taxon>
        <taxon>Dikarya</taxon>
        <taxon>Basidiomycota</taxon>
        <taxon>Pucciniomycotina</taxon>
        <taxon>Pucciniomycetes</taxon>
        <taxon>Pucciniales</taxon>
        <taxon>Pucciniaceae</taxon>
        <taxon>Puccinia</taxon>
    </lineage>
</organism>
<name>A0A5B0R5Y4_PUCGR</name>
<sequence>MAIHEDDKFEDCLNTKVEWDSKELAILQQFLEPFINPTVLMECNTVPKYQLCLYWAMPAIEKQLTSAQNRTATFLI</sequence>
<protein>
    <submittedName>
        <fullName evidence="1">Uncharacterized protein</fullName>
    </submittedName>
</protein>
<dbReference type="AlphaFoldDB" id="A0A5B0R5Y4"/>
<accession>A0A5B0R5Y4</accession>
<evidence type="ECO:0000313" key="2">
    <source>
        <dbReference type="Proteomes" id="UP000325313"/>
    </source>
</evidence>
<evidence type="ECO:0000313" key="1">
    <source>
        <dbReference type="EMBL" id="KAA1121036.1"/>
    </source>
</evidence>
<reference evidence="1 2" key="1">
    <citation type="submission" date="2019-05" db="EMBL/GenBank/DDBJ databases">
        <title>Emergence of the Ug99 lineage of the wheat stem rust pathogen through somatic hybridization.</title>
        <authorList>
            <person name="Li F."/>
            <person name="Upadhyaya N.M."/>
            <person name="Sperschneider J."/>
            <person name="Matny O."/>
            <person name="Nguyen-Phuc H."/>
            <person name="Mago R."/>
            <person name="Raley C."/>
            <person name="Miller M.E."/>
            <person name="Silverstein K.A.T."/>
            <person name="Henningsen E."/>
            <person name="Hirsch C.D."/>
            <person name="Visser B."/>
            <person name="Pretorius Z.A."/>
            <person name="Steffenson B.J."/>
            <person name="Schwessinger B."/>
            <person name="Dodds P.N."/>
            <person name="Figueroa M."/>
        </authorList>
    </citation>
    <scope>NUCLEOTIDE SEQUENCE [LARGE SCALE GENOMIC DNA]</scope>
    <source>
        <strain evidence="1 2">Ug99</strain>
    </source>
</reference>
<gene>
    <name evidence="1" type="ORF">PGTUg99_028270</name>
</gene>
<proteinExistence type="predicted"/>
<dbReference type="Proteomes" id="UP000325313">
    <property type="component" value="Unassembled WGS sequence"/>
</dbReference>
<dbReference type="EMBL" id="VDEP01000240">
    <property type="protein sequence ID" value="KAA1121036.1"/>
    <property type="molecule type" value="Genomic_DNA"/>
</dbReference>
<comment type="caution">
    <text evidence="1">The sequence shown here is derived from an EMBL/GenBank/DDBJ whole genome shotgun (WGS) entry which is preliminary data.</text>
</comment>